<protein>
    <submittedName>
        <fullName evidence="1">Uncharacterized protein</fullName>
    </submittedName>
</protein>
<reference evidence="2" key="1">
    <citation type="journal article" date="2006" name="PLoS Biol.">
        <title>Macronuclear genome sequence of the ciliate Tetrahymena thermophila, a model eukaryote.</title>
        <authorList>
            <person name="Eisen J.A."/>
            <person name="Coyne R.S."/>
            <person name="Wu M."/>
            <person name="Wu D."/>
            <person name="Thiagarajan M."/>
            <person name="Wortman J.R."/>
            <person name="Badger J.H."/>
            <person name="Ren Q."/>
            <person name="Amedeo P."/>
            <person name="Jones K.M."/>
            <person name="Tallon L.J."/>
            <person name="Delcher A.L."/>
            <person name="Salzberg S.L."/>
            <person name="Silva J.C."/>
            <person name="Haas B.J."/>
            <person name="Majoros W.H."/>
            <person name="Farzad M."/>
            <person name="Carlton J.M."/>
            <person name="Smith R.K. Jr."/>
            <person name="Garg J."/>
            <person name="Pearlman R.E."/>
            <person name="Karrer K.M."/>
            <person name="Sun L."/>
            <person name="Manning G."/>
            <person name="Elde N.C."/>
            <person name="Turkewitz A.P."/>
            <person name="Asai D.J."/>
            <person name="Wilkes D.E."/>
            <person name="Wang Y."/>
            <person name="Cai H."/>
            <person name="Collins K."/>
            <person name="Stewart B.A."/>
            <person name="Lee S.R."/>
            <person name="Wilamowska K."/>
            <person name="Weinberg Z."/>
            <person name="Ruzzo W.L."/>
            <person name="Wloga D."/>
            <person name="Gaertig J."/>
            <person name="Frankel J."/>
            <person name="Tsao C.-C."/>
            <person name="Gorovsky M.A."/>
            <person name="Keeling P.J."/>
            <person name="Waller R.F."/>
            <person name="Patron N.J."/>
            <person name="Cherry J.M."/>
            <person name="Stover N.A."/>
            <person name="Krieger C.J."/>
            <person name="del Toro C."/>
            <person name="Ryder H.F."/>
            <person name="Williamson S.C."/>
            <person name="Barbeau R.A."/>
            <person name="Hamilton E.P."/>
            <person name="Orias E."/>
        </authorList>
    </citation>
    <scope>NUCLEOTIDE SEQUENCE [LARGE SCALE GENOMIC DNA]</scope>
    <source>
        <strain evidence="2">SB210</strain>
    </source>
</reference>
<accession>A4VDW4</accession>
<keyword evidence="2" id="KW-1185">Reference proteome</keyword>
<name>A4VDW4_TETTS</name>
<dbReference type="RefSeq" id="XP_001470792.1">
    <property type="nucleotide sequence ID" value="XM_001470742.2"/>
</dbReference>
<dbReference type="KEGG" id="tet:TTHERM_00275869"/>
<dbReference type="HOGENOM" id="CLU_2042816_0_0_1"/>
<gene>
    <name evidence="1" type="ORF">TTHERM_00275869</name>
</gene>
<dbReference type="EMBL" id="GG662703">
    <property type="protein sequence ID" value="EDK31728.1"/>
    <property type="molecule type" value="Genomic_DNA"/>
</dbReference>
<evidence type="ECO:0000313" key="2">
    <source>
        <dbReference type="Proteomes" id="UP000009168"/>
    </source>
</evidence>
<evidence type="ECO:0000313" key="1">
    <source>
        <dbReference type="EMBL" id="EDK31728.1"/>
    </source>
</evidence>
<dbReference type="InParanoid" id="A4VDW4"/>
<dbReference type="Proteomes" id="UP000009168">
    <property type="component" value="Unassembled WGS sequence"/>
</dbReference>
<dbReference type="GeneID" id="7822685"/>
<dbReference type="AlphaFoldDB" id="A4VDW4"/>
<organism evidence="1 2">
    <name type="scientific">Tetrahymena thermophila (strain SB210)</name>
    <dbReference type="NCBI Taxonomy" id="312017"/>
    <lineage>
        <taxon>Eukaryota</taxon>
        <taxon>Sar</taxon>
        <taxon>Alveolata</taxon>
        <taxon>Ciliophora</taxon>
        <taxon>Intramacronucleata</taxon>
        <taxon>Oligohymenophorea</taxon>
        <taxon>Hymenostomatida</taxon>
        <taxon>Tetrahymenina</taxon>
        <taxon>Tetrahymenidae</taxon>
        <taxon>Tetrahymena</taxon>
    </lineage>
</organism>
<proteinExistence type="predicted"/>
<sequence length="121" mass="14112">MIKFVMTSFTQNNKHQMFYKTKKQQNCTRNNTLSIYKLNKSSMNILVTKICVADLLNLKLKQQATAIKKIITQIQIQKQINKQMNQVEISKKYFSRLGHTISKISRSFFVPKIVAQSINLN</sequence>